<dbReference type="RefSeq" id="WP_132219470.1">
    <property type="nucleotide sequence ID" value="NZ_OX156936.1"/>
</dbReference>
<dbReference type="EMBL" id="SLUP01000016">
    <property type="protein sequence ID" value="TCL62129.1"/>
    <property type="molecule type" value="Genomic_DNA"/>
</dbReference>
<reference evidence="1 2" key="1">
    <citation type="submission" date="2019-03" db="EMBL/GenBank/DDBJ databases">
        <title>Genomic Encyclopedia of Type Strains, Phase IV (KMG-IV): sequencing the most valuable type-strain genomes for metagenomic binning, comparative biology and taxonomic classification.</title>
        <authorList>
            <person name="Goeker M."/>
        </authorList>
    </citation>
    <scope>NUCLEOTIDE SEQUENCE [LARGE SCALE GENOMIC DNA]</scope>
    <source>
        <strain evidence="1 2">DSM 18792</strain>
    </source>
</reference>
<proteinExistence type="predicted"/>
<comment type="caution">
    <text evidence="1">The sequence shown here is derived from an EMBL/GenBank/DDBJ whole genome shotgun (WGS) entry which is preliminary data.</text>
</comment>
<dbReference type="AlphaFoldDB" id="A0A4R1R981"/>
<evidence type="ECO:0000313" key="1">
    <source>
        <dbReference type="EMBL" id="TCL62129.1"/>
    </source>
</evidence>
<name>A0A4R1R981_9FLAO</name>
<gene>
    <name evidence="1" type="ORF">EV196_1163</name>
</gene>
<sequence length="76" mass="8879">MTYEQALEEQIKLKNHLDLVSRGYYVVRVVPKNFADYLKFLKAIKSQNAIYDNVKSYSSDDDYQVMSLPMSSSDYL</sequence>
<keyword evidence="2" id="KW-1185">Reference proteome</keyword>
<organism evidence="1 2">
    <name type="scientific">Mariniflexile fucanivorans</name>
    <dbReference type="NCBI Taxonomy" id="264023"/>
    <lineage>
        <taxon>Bacteria</taxon>
        <taxon>Pseudomonadati</taxon>
        <taxon>Bacteroidota</taxon>
        <taxon>Flavobacteriia</taxon>
        <taxon>Flavobacteriales</taxon>
        <taxon>Flavobacteriaceae</taxon>
        <taxon>Mariniflexile</taxon>
    </lineage>
</organism>
<accession>A0A4R1R981</accession>
<dbReference type="Proteomes" id="UP000295455">
    <property type="component" value="Unassembled WGS sequence"/>
</dbReference>
<evidence type="ECO:0000313" key="2">
    <source>
        <dbReference type="Proteomes" id="UP000295455"/>
    </source>
</evidence>
<protein>
    <submittedName>
        <fullName evidence="1">Uncharacterized protein</fullName>
    </submittedName>
</protein>